<feature type="domain" description="Retrotransposon gag" evidence="2">
    <location>
        <begin position="453"/>
        <end position="519"/>
    </location>
</feature>
<dbReference type="Gene3D" id="1.10.340.70">
    <property type="match status" value="1"/>
</dbReference>
<dbReference type="Gene3D" id="2.40.70.10">
    <property type="entry name" value="Acid Proteases"/>
    <property type="match status" value="1"/>
</dbReference>
<dbReference type="GO" id="GO:0003676">
    <property type="term" value="F:nucleic acid binding"/>
    <property type="evidence" value="ECO:0007669"/>
    <property type="project" value="InterPro"/>
</dbReference>
<keyword evidence="4" id="KW-0808">Transferase</keyword>
<dbReference type="InterPro" id="IPR005162">
    <property type="entry name" value="Retrotrans_gag_dom"/>
</dbReference>
<dbReference type="Gene3D" id="3.30.420.10">
    <property type="entry name" value="Ribonuclease H-like superfamily/Ribonuclease H"/>
    <property type="match status" value="1"/>
</dbReference>
<dbReference type="Pfam" id="PF08284">
    <property type="entry name" value="RVP_2"/>
    <property type="match status" value="1"/>
</dbReference>
<name>A0A6L2LHA1_TANCI</name>
<proteinExistence type="predicted"/>
<dbReference type="Pfam" id="PF17921">
    <property type="entry name" value="Integrase_H2C2"/>
    <property type="match status" value="1"/>
</dbReference>
<dbReference type="GO" id="GO:0003964">
    <property type="term" value="F:RNA-directed DNA polymerase activity"/>
    <property type="evidence" value="ECO:0007669"/>
    <property type="project" value="UniProtKB-KW"/>
</dbReference>
<protein>
    <submittedName>
        <fullName evidence="4">Putative reverse transcriptase domain-containing protein</fullName>
    </submittedName>
</protein>
<keyword evidence="4" id="KW-0695">RNA-directed DNA polymerase</keyword>
<accession>A0A6L2LHA1</accession>
<dbReference type="AlphaFoldDB" id="A0A6L2LHA1"/>
<sequence length="1154" mass="130472">MGSSQDVHTYTDTVKSVSKDSTITYTAVSSPFGGLSDIGSQGVDGPHVMPEDPYVYVVAAFRAPPSPNYAPGPEHPPLPVKVPEFVVEPDPKDDPEEDPADYPADGGDEGDDEDESSNDDEDDDINIKEDEEEDESSDDDMDDDIDIKGDEEEDEYLAPVSFIVVALLTVDHAPSAKEIEPFETDEHRDCQTYGHTYSTTITTLPIILLQIPSLPLPILLPPPINPTFEEAPLGYRAAKLRWSAEREKIPKADMPLWKRLCTTHTGTYEIGESSTTAAATIREPVRDDLYRFVDTIKRGEGSVPAALEVGYSITDAWDDLEKRDDQALQRAQVERLFQDRRYHALTASLMEEVARASRIAWAQSMDASDAARSGVIALRTQGVAGSRLQATGIVHTCTYYTEVLSDSADCSSRMHLDLRGRRVLAQPEGIAKVLEVHDADRNTNGNDNHVSGTDLKKKMTDKYCSRGEMKKLESELWNLRVKSNDVVSYNQRFQELALLYVRMLLEESYKIERYVGGLPDVIHRSVVASRPKTIPEGYFKKDCPKFKNNNRGTQGGNTTAPAKVYAVGCAGTNPDSNVVMGTFLHNNCYASIIFDTGADRSFVSIAFSSQIAITPTTLDHYYDVKLANGRIIRLNSILRGCSLNFLNHLFNIDIMPVELGSYDAKIIMDWLAKYHVVIVCAEKIVRIPWGNEILIVHGNRSDRGNETHLNIISYSKTQKYMLKACHVFLAYTTMKETKDKSEKKRLENVPMVQNFPEVFPKDFPGLPPTRQVEFQIDLILGARSVARAPYRLAPFEMKELSDQLKELSKKGFIRPSTSPWGAPKLCSELILARPEGKEDFVVYCDALHKGLGDVLMQREKTEAQKPKNIKNEDVGGMLVEISKDLEKLRTKKLEPHTDRTLCLNDRSWLPCYGALRTVIMHESYKSKYSIHSGSDKMYQDIKKLYWWPNIKADIATYVSKCLICAKVKAEHQRPLGLLVQPKIPEWKWDNITMDFVMKLPKSSQGYDSICVIVDRLTKSVIFISMRETDPIEKLERMYLKEIKQRMQAAHDRQKSYANLKRKPIEFQIRGRVMLKVSPWKGVACFRKQGKLNPDMVHNTFHVSNLKKCHADEPLAIPLDGLHFDDKLHFEEEPLDIMDQEVKRLKRSRIPLVKV</sequence>
<organism evidence="4">
    <name type="scientific">Tanacetum cinerariifolium</name>
    <name type="common">Dalmatian daisy</name>
    <name type="synonym">Chrysanthemum cinerariifolium</name>
    <dbReference type="NCBI Taxonomy" id="118510"/>
    <lineage>
        <taxon>Eukaryota</taxon>
        <taxon>Viridiplantae</taxon>
        <taxon>Streptophyta</taxon>
        <taxon>Embryophyta</taxon>
        <taxon>Tracheophyta</taxon>
        <taxon>Spermatophyta</taxon>
        <taxon>Magnoliopsida</taxon>
        <taxon>eudicotyledons</taxon>
        <taxon>Gunneridae</taxon>
        <taxon>Pentapetalae</taxon>
        <taxon>asterids</taxon>
        <taxon>campanulids</taxon>
        <taxon>Asterales</taxon>
        <taxon>Asteraceae</taxon>
        <taxon>Asteroideae</taxon>
        <taxon>Anthemideae</taxon>
        <taxon>Anthemidinae</taxon>
        <taxon>Tanacetum</taxon>
    </lineage>
</organism>
<dbReference type="PANTHER" id="PTHR15503:SF45">
    <property type="entry name" value="RNA-DIRECTED DNA POLYMERASE HOMOLOG"/>
    <property type="match status" value="1"/>
</dbReference>
<gene>
    <name evidence="4" type="ORF">Tci_033006</name>
</gene>
<dbReference type="InterPro" id="IPR043502">
    <property type="entry name" value="DNA/RNA_pol_sf"/>
</dbReference>
<dbReference type="CDD" id="cd00303">
    <property type="entry name" value="retropepsin_like"/>
    <property type="match status" value="1"/>
</dbReference>
<evidence type="ECO:0000259" key="3">
    <source>
        <dbReference type="Pfam" id="PF17921"/>
    </source>
</evidence>
<dbReference type="Gene3D" id="3.10.10.10">
    <property type="entry name" value="HIV Type 1 Reverse Transcriptase, subunit A, domain 1"/>
    <property type="match status" value="1"/>
</dbReference>
<evidence type="ECO:0000256" key="1">
    <source>
        <dbReference type="SAM" id="MobiDB-lite"/>
    </source>
</evidence>
<keyword evidence="4" id="KW-0548">Nucleotidyltransferase</keyword>
<dbReference type="InterPro" id="IPR021109">
    <property type="entry name" value="Peptidase_aspartic_dom_sf"/>
</dbReference>
<feature type="region of interest" description="Disordered" evidence="1">
    <location>
        <begin position="63"/>
        <end position="146"/>
    </location>
</feature>
<evidence type="ECO:0000259" key="2">
    <source>
        <dbReference type="Pfam" id="PF03732"/>
    </source>
</evidence>
<dbReference type="InterPro" id="IPR036397">
    <property type="entry name" value="RNaseH_sf"/>
</dbReference>
<dbReference type="InterPro" id="IPR032567">
    <property type="entry name" value="RTL1-rel"/>
</dbReference>
<dbReference type="PANTHER" id="PTHR15503">
    <property type="entry name" value="LDOC1 RELATED"/>
    <property type="match status" value="1"/>
</dbReference>
<feature type="compositionally biased region" description="Pro residues" evidence="1">
    <location>
        <begin position="64"/>
        <end position="80"/>
    </location>
</feature>
<feature type="compositionally biased region" description="Polar residues" evidence="1">
    <location>
        <begin position="1"/>
        <end position="29"/>
    </location>
</feature>
<comment type="caution">
    <text evidence="4">The sequence shown here is derived from an EMBL/GenBank/DDBJ whole genome shotgun (WGS) entry which is preliminary data.</text>
</comment>
<dbReference type="EMBL" id="BKCJ010004436">
    <property type="protein sequence ID" value="GEU61028.1"/>
    <property type="molecule type" value="Genomic_DNA"/>
</dbReference>
<feature type="domain" description="Integrase zinc-binding" evidence="3">
    <location>
        <begin position="914"/>
        <end position="969"/>
    </location>
</feature>
<evidence type="ECO:0000313" key="4">
    <source>
        <dbReference type="EMBL" id="GEU61028.1"/>
    </source>
</evidence>
<dbReference type="Pfam" id="PF03732">
    <property type="entry name" value="Retrotrans_gag"/>
    <property type="match status" value="1"/>
</dbReference>
<feature type="region of interest" description="Disordered" evidence="1">
    <location>
        <begin position="1"/>
        <end position="50"/>
    </location>
</feature>
<dbReference type="SUPFAM" id="SSF56672">
    <property type="entry name" value="DNA/RNA polymerases"/>
    <property type="match status" value="1"/>
</dbReference>
<dbReference type="InterPro" id="IPR041588">
    <property type="entry name" value="Integrase_H2C2"/>
</dbReference>
<feature type="compositionally biased region" description="Acidic residues" evidence="1">
    <location>
        <begin position="91"/>
        <end position="146"/>
    </location>
</feature>
<reference evidence="4" key="1">
    <citation type="journal article" date="2019" name="Sci. Rep.">
        <title>Draft genome of Tanacetum cinerariifolium, the natural source of mosquito coil.</title>
        <authorList>
            <person name="Yamashiro T."/>
            <person name="Shiraishi A."/>
            <person name="Satake H."/>
            <person name="Nakayama K."/>
        </authorList>
    </citation>
    <scope>NUCLEOTIDE SEQUENCE</scope>
</reference>